<feature type="domain" description="Integrase catalytic" evidence="8">
    <location>
        <begin position="853"/>
        <end position="1013"/>
    </location>
</feature>
<dbReference type="InterPro" id="IPR021109">
    <property type="entry name" value="Peptidase_aspartic_dom_sf"/>
</dbReference>
<dbReference type="PROSITE" id="PS50158">
    <property type="entry name" value="ZF_CCHC"/>
    <property type="match status" value="1"/>
</dbReference>
<dbReference type="GO" id="GO:0016779">
    <property type="term" value="F:nucleotidyltransferase activity"/>
    <property type="evidence" value="ECO:0007669"/>
    <property type="project" value="UniProtKB-KW"/>
</dbReference>
<dbReference type="InterPro" id="IPR001584">
    <property type="entry name" value="Integrase_cat-core"/>
</dbReference>
<dbReference type="GO" id="GO:0008270">
    <property type="term" value="F:zinc ion binding"/>
    <property type="evidence" value="ECO:0007669"/>
    <property type="project" value="UniProtKB-KW"/>
</dbReference>
<dbReference type="PANTHER" id="PTHR37984:SF5">
    <property type="entry name" value="PROTEIN NYNRIN-LIKE"/>
    <property type="match status" value="1"/>
</dbReference>
<protein>
    <submittedName>
        <fullName evidence="9">Retrovirus-related Pol polyprotein from transposon</fullName>
    </submittedName>
</protein>
<dbReference type="Gene3D" id="1.10.340.70">
    <property type="match status" value="1"/>
</dbReference>
<evidence type="ECO:0000259" key="7">
    <source>
        <dbReference type="PROSITE" id="PS50158"/>
    </source>
</evidence>
<dbReference type="InterPro" id="IPR036875">
    <property type="entry name" value="Znf_CCHC_sf"/>
</dbReference>
<evidence type="ECO:0000256" key="1">
    <source>
        <dbReference type="ARBA" id="ARBA00022679"/>
    </source>
</evidence>
<evidence type="ECO:0000256" key="6">
    <source>
        <dbReference type="SAM" id="MobiDB-lite"/>
    </source>
</evidence>
<keyword evidence="5" id="KW-0862">Zinc</keyword>
<dbReference type="InterPro" id="IPR041588">
    <property type="entry name" value="Integrase_H2C2"/>
</dbReference>
<dbReference type="Proteomes" id="UP000187429">
    <property type="component" value="Unassembled WGS sequence"/>
</dbReference>
<dbReference type="PANTHER" id="PTHR37984">
    <property type="entry name" value="PROTEIN CBG26694"/>
    <property type="match status" value="1"/>
</dbReference>
<dbReference type="Gene3D" id="3.30.420.10">
    <property type="entry name" value="Ribonuclease H-like superfamily/Ribonuclease H"/>
    <property type="match status" value="1"/>
</dbReference>
<keyword evidence="3" id="KW-0540">Nuclease</keyword>
<dbReference type="InterPro" id="IPR036397">
    <property type="entry name" value="RNaseH_sf"/>
</dbReference>
<keyword evidence="4" id="KW-0378">Hydrolase</keyword>
<dbReference type="SMART" id="SM00343">
    <property type="entry name" value="ZnF_C2HC"/>
    <property type="match status" value="1"/>
</dbReference>
<keyword evidence="1" id="KW-0808">Transferase</keyword>
<comment type="caution">
    <text evidence="9">The sequence shown here is derived from an EMBL/GenBank/DDBJ whole genome shotgun (WGS) entry which is preliminary data.</text>
</comment>
<dbReference type="InterPro" id="IPR012337">
    <property type="entry name" value="RNaseH-like_sf"/>
</dbReference>
<evidence type="ECO:0000313" key="9">
    <source>
        <dbReference type="EMBL" id="OMJ14778.1"/>
    </source>
</evidence>
<name>A0A1R1XJK4_9FUNG</name>
<evidence type="ECO:0000256" key="3">
    <source>
        <dbReference type="ARBA" id="ARBA00022722"/>
    </source>
</evidence>
<dbReference type="Pfam" id="PF17921">
    <property type="entry name" value="Integrase_H2C2"/>
    <property type="match status" value="1"/>
</dbReference>
<dbReference type="GO" id="GO:0005634">
    <property type="term" value="C:nucleus"/>
    <property type="evidence" value="ECO:0007669"/>
    <property type="project" value="UniProtKB-ARBA"/>
</dbReference>
<feature type="domain" description="CCHC-type" evidence="7">
    <location>
        <begin position="460"/>
        <end position="474"/>
    </location>
</feature>
<dbReference type="InterPro" id="IPR001878">
    <property type="entry name" value="Znf_CCHC"/>
</dbReference>
<dbReference type="Pfam" id="PF13975">
    <property type="entry name" value="gag-asp_proteas"/>
    <property type="match status" value="1"/>
</dbReference>
<evidence type="ECO:0000313" key="10">
    <source>
        <dbReference type="Proteomes" id="UP000187429"/>
    </source>
</evidence>
<sequence>MNPLLYTLNNIGTGLTNPLNQPNQSMSGTETPGLTTWRSHLGTATLAVSKGIVSIKTVAIKSLSYDQVDSTGYIPTREPDACVFGCWSLPVACNSEVAKTAGLSTCELLHNSNDQLSRDSTVDLIKDAPDVRDIRVKLSDSIYFIDTSDVGDIRFILPLYSDIEIGRYLDDEHQGIRECTPNSEIGLCHEIFSLSFADQKSNQSRTKKILPESESALLPNSRIIKKYTGIEEVISNLERLSLSDKEKRDVPVDWINQPPKLFSGKWDEDVVVFMTQFNDHVDSMGLNLDGLELISYFKEYLSGEASRISTPLSIIYPGWKEFIEKFALRFSGKERKDKAKKELDRLDIYGDEVLFTFARISTIFVAMGTIEESDKVDKILKKCSETDRYRIFDKGCDTFHKILEFFLTEEERRIKFTKQKKDISKASQSRISTTDNSRLSSTSNASLPKFASKSDISHIKCFKCNDQGHFARDCTTEVKAPQSGTKTPEYGNQKIRKLPFSTGISAPNRKKLDINVTPSPIRKSWGKDAEINLVEVNQQLKNQEDVTAITGLLSINGVEIKFQYDSGAAVNVISKVLAESLGLGPIIDTKDTIMPISGIGQSAKIVMGVELSLGEFNCTTDFHVLITTRDDLLLLGIGFFVKIGAEVSLKNKTMTIESSDKTHIVPLRLMTRPTSSGYKNQPVMNYDHMYQDPKAPGELNPKLSKPQSEQIEKLLEQFGSTFSEQLEDLKGALEVHYLGHIVNTDGILPDPQKLIAVENAKSPVDISGVKQDRVYLKKGQKLLLYPQLTELKEAIKKIHNEKHQNAFNTFKTLTSNYYAPGAYPIVKAIVECCERCQRNNYPVRRSENFHGTQALGPFQKWGIDVAGPMPTTSTYKNKYVILAVDYFTKWPIAVAVPEVNAAIIIAFLCEQIISNFGVPQVLISDRGTHLSNELVATFNRYLGINHKPVTAYRPQANGQVERTIQTFKQSLRKICSKDEKNWDVYIWRALLALRTSIHRTLGKTPAEIVYGLELLTPSIWEDQPIHIDEVPSAILRNREKFLTEVLPTYREAAYNAGVKFKDIEAKYYNPKVRTRHFEIGDKVLKALAEPYTKLGDRSVGPFEVSAILGDGVYEITDRKGNSDNVHSDRLTKYVSARGMIPVVQTGQARSTLPALVRPFRGRLHEDVVI</sequence>
<dbReference type="GO" id="GO:0003676">
    <property type="term" value="F:nucleic acid binding"/>
    <property type="evidence" value="ECO:0007669"/>
    <property type="project" value="InterPro"/>
</dbReference>
<dbReference type="SUPFAM" id="SSF57756">
    <property type="entry name" value="Retrovirus zinc finger-like domains"/>
    <property type="match status" value="1"/>
</dbReference>
<dbReference type="Gene3D" id="4.10.60.10">
    <property type="entry name" value="Zinc finger, CCHC-type"/>
    <property type="match status" value="1"/>
</dbReference>
<dbReference type="GO" id="GO:0015074">
    <property type="term" value="P:DNA integration"/>
    <property type="evidence" value="ECO:0007669"/>
    <property type="project" value="InterPro"/>
</dbReference>
<dbReference type="SUPFAM" id="SSF50630">
    <property type="entry name" value="Acid proteases"/>
    <property type="match status" value="1"/>
</dbReference>
<reference evidence="10" key="1">
    <citation type="submission" date="2017-01" db="EMBL/GenBank/DDBJ databases">
        <authorList>
            <person name="Wang Y."/>
            <person name="White M."/>
            <person name="Kvist S."/>
            <person name="Moncalvo J.-M."/>
        </authorList>
    </citation>
    <scope>NUCLEOTIDE SEQUENCE [LARGE SCALE GENOMIC DNA]</scope>
    <source>
        <strain evidence="10">ID-206-W2</strain>
    </source>
</reference>
<keyword evidence="10" id="KW-1185">Reference proteome</keyword>
<gene>
    <name evidence="9" type="ORF">AYI69_g8449</name>
</gene>
<organism evidence="9 10">
    <name type="scientific">Smittium culicis</name>
    <dbReference type="NCBI Taxonomy" id="133412"/>
    <lineage>
        <taxon>Eukaryota</taxon>
        <taxon>Fungi</taxon>
        <taxon>Fungi incertae sedis</taxon>
        <taxon>Zoopagomycota</taxon>
        <taxon>Kickxellomycotina</taxon>
        <taxon>Harpellomycetes</taxon>
        <taxon>Harpellales</taxon>
        <taxon>Legeriomycetaceae</taxon>
        <taxon>Smittium</taxon>
    </lineage>
</organism>
<dbReference type="AlphaFoldDB" id="A0A1R1XJK4"/>
<keyword evidence="2" id="KW-0548">Nucleotidyltransferase</keyword>
<dbReference type="PROSITE" id="PS50994">
    <property type="entry name" value="INTEGRASE"/>
    <property type="match status" value="1"/>
</dbReference>
<dbReference type="Gene3D" id="2.40.70.10">
    <property type="entry name" value="Acid Proteases"/>
    <property type="match status" value="1"/>
</dbReference>
<dbReference type="EMBL" id="LSSM01004493">
    <property type="protein sequence ID" value="OMJ14778.1"/>
    <property type="molecule type" value="Genomic_DNA"/>
</dbReference>
<proteinExistence type="predicted"/>
<dbReference type="Pfam" id="PF00098">
    <property type="entry name" value="zf-CCHC"/>
    <property type="match status" value="1"/>
</dbReference>
<feature type="region of interest" description="Disordered" evidence="6">
    <location>
        <begin position="425"/>
        <end position="445"/>
    </location>
</feature>
<keyword evidence="4" id="KW-0255">Endonuclease</keyword>
<keyword evidence="5" id="KW-0479">Metal-binding</keyword>
<accession>A0A1R1XJK4</accession>
<dbReference type="SUPFAM" id="SSF53098">
    <property type="entry name" value="Ribonuclease H-like"/>
    <property type="match status" value="1"/>
</dbReference>
<evidence type="ECO:0000259" key="8">
    <source>
        <dbReference type="PROSITE" id="PS50994"/>
    </source>
</evidence>
<evidence type="ECO:0000256" key="5">
    <source>
        <dbReference type="PROSITE-ProRule" id="PRU00047"/>
    </source>
</evidence>
<dbReference type="GO" id="GO:0004519">
    <property type="term" value="F:endonuclease activity"/>
    <property type="evidence" value="ECO:0007669"/>
    <property type="project" value="UniProtKB-KW"/>
</dbReference>
<keyword evidence="5" id="KW-0863">Zinc-finger</keyword>
<dbReference type="Pfam" id="PF00665">
    <property type="entry name" value="rve"/>
    <property type="match status" value="1"/>
</dbReference>
<dbReference type="OrthoDB" id="2418064at2759"/>
<dbReference type="InterPro" id="IPR050951">
    <property type="entry name" value="Retrovirus_Pol_polyprotein"/>
</dbReference>
<evidence type="ECO:0000256" key="2">
    <source>
        <dbReference type="ARBA" id="ARBA00022695"/>
    </source>
</evidence>
<evidence type="ECO:0000256" key="4">
    <source>
        <dbReference type="ARBA" id="ARBA00022759"/>
    </source>
</evidence>